<dbReference type="Pfam" id="PF11578">
    <property type="entry name" value="DUF3237"/>
    <property type="match status" value="1"/>
</dbReference>
<evidence type="ECO:0000256" key="1">
    <source>
        <dbReference type="SAM" id="SignalP"/>
    </source>
</evidence>
<gene>
    <name evidence="2" type="ORF">FJTKL_07829</name>
</gene>
<keyword evidence="1" id="KW-0732">Signal</keyword>
<dbReference type="InterPro" id="IPR020915">
    <property type="entry name" value="UPF0311"/>
</dbReference>
<dbReference type="PANTHER" id="PTHR37315:SF1">
    <property type="entry name" value="UPF0311 PROTEIN BLR7842"/>
    <property type="match status" value="1"/>
</dbReference>
<dbReference type="Gene3D" id="2.40.160.20">
    <property type="match status" value="1"/>
</dbReference>
<sequence>MKMTRSCFSLLALASVAMAGPRQPSPPALTYLFSLNITSGPAINIGSTPLGDRVFEPIIGGSFSGPKLSGTVAAGGGDAALVDGNGSFNPDVVYVLQTHDGGNILVREKGHAPNLLLLFETGSDDYDWLNSVVAYGQGSQTQAGVSLNVWQLGTSH</sequence>
<organism evidence="2 3">
    <name type="scientific">Diaporthe vaccinii</name>
    <dbReference type="NCBI Taxonomy" id="105482"/>
    <lineage>
        <taxon>Eukaryota</taxon>
        <taxon>Fungi</taxon>
        <taxon>Dikarya</taxon>
        <taxon>Ascomycota</taxon>
        <taxon>Pezizomycotina</taxon>
        <taxon>Sordariomycetes</taxon>
        <taxon>Sordariomycetidae</taxon>
        <taxon>Diaporthales</taxon>
        <taxon>Diaporthaceae</taxon>
        <taxon>Diaporthe</taxon>
        <taxon>Diaporthe eres species complex</taxon>
    </lineage>
</organism>
<proteinExistence type="predicted"/>
<feature type="chain" id="PRO_5046540239" evidence="1">
    <location>
        <begin position="20"/>
        <end position="156"/>
    </location>
</feature>
<comment type="caution">
    <text evidence="2">The sequence shown here is derived from an EMBL/GenBank/DDBJ whole genome shotgun (WGS) entry which is preliminary data.</text>
</comment>
<dbReference type="EMBL" id="JBAWTH010000002">
    <property type="protein sequence ID" value="KAL2292757.1"/>
    <property type="molecule type" value="Genomic_DNA"/>
</dbReference>
<reference evidence="2 3" key="1">
    <citation type="submission" date="2024-03" db="EMBL/GenBank/DDBJ databases">
        <title>A high-quality draft genome sequence of Diaporthe vaccinii, a causative agent of upright dieback and viscid rot disease in cranberry plants.</title>
        <authorList>
            <person name="Sarrasin M."/>
            <person name="Lang B.F."/>
            <person name="Burger G."/>
        </authorList>
    </citation>
    <scope>NUCLEOTIDE SEQUENCE [LARGE SCALE GENOMIC DNA]</scope>
    <source>
        <strain evidence="2 3">IS7</strain>
    </source>
</reference>
<keyword evidence="3" id="KW-1185">Reference proteome</keyword>
<accession>A0ABR4FDK4</accession>
<protein>
    <submittedName>
        <fullName evidence="2">Uncharacterized protein</fullName>
    </submittedName>
</protein>
<dbReference type="PANTHER" id="PTHR37315">
    <property type="entry name" value="UPF0311 PROTEIN BLR7842"/>
    <property type="match status" value="1"/>
</dbReference>
<dbReference type="Proteomes" id="UP001600888">
    <property type="component" value="Unassembled WGS sequence"/>
</dbReference>
<name>A0ABR4FDK4_9PEZI</name>
<evidence type="ECO:0000313" key="2">
    <source>
        <dbReference type="EMBL" id="KAL2292757.1"/>
    </source>
</evidence>
<feature type="signal peptide" evidence="1">
    <location>
        <begin position="1"/>
        <end position="19"/>
    </location>
</feature>
<evidence type="ECO:0000313" key="3">
    <source>
        <dbReference type="Proteomes" id="UP001600888"/>
    </source>
</evidence>